<dbReference type="EMBL" id="JABANE010000073">
    <property type="protein sequence ID" value="NME70768.1"/>
    <property type="molecule type" value="Genomic_DNA"/>
</dbReference>
<proteinExistence type="predicted"/>
<evidence type="ECO:0000313" key="3">
    <source>
        <dbReference type="Proteomes" id="UP000576082"/>
    </source>
</evidence>
<dbReference type="PANTHER" id="PTHR37841:SF1">
    <property type="entry name" value="DUF3298 DOMAIN-CONTAINING PROTEIN"/>
    <property type="match status" value="1"/>
</dbReference>
<sequence length="278" mass="32029">MNNIKLKRFFFCSVILGSLIIFSFNVIPIKKYYIKTVEERKVKEDGIASTIPLGTNPKLVNEDYWFQNKNFDTLYNSFSEKKKTDVDEDEYFIGAKYEAETKQNQRFFEHLKKENPEITCITRVNNDLKIENYNSLIFKGDFNADFIGLKVDGYHIVIKGEKYGLINEKGEVTIPIEYDLIDVPSEGKVSAKKGDKWGYLNLKGQTVIPFHFGDAQLFIDGYAHVVSNGIEGVIDSMGNWVSNKTENNNWLSRYLVPIENFNGMIAFSTLPDDNWITF</sequence>
<dbReference type="RefSeq" id="WP_205959971.1">
    <property type="nucleotide sequence ID" value="NZ_JABANE010000073.1"/>
</dbReference>
<comment type="caution">
    <text evidence="2">The sequence shown here is derived from an EMBL/GenBank/DDBJ whole genome shotgun (WGS) entry which is preliminary data.</text>
</comment>
<evidence type="ECO:0000313" key="2">
    <source>
        <dbReference type="EMBL" id="NME70768.1"/>
    </source>
</evidence>
<keyword evidence="1" id="KW-0472">Membrane</keyword>
<dbReference type="AlphaFoldDB" id="A0A7X9XBK6"/>
<keyword evidence="1" id="KW-0812">Transmembrane</keyword>
<name>A0A7X9XBK6_9BACT</name>
<organism evidence="2 3">
    <name type="scientific">Flammeovirga aprica JL-4</name>
    <dbReference type="NCBI Taxonomy" id="694437"/>
    <lineage>
        <taxon>Bacteria</taxon>
        <taxon>Pseudomonadati</taxon>
        <taxon>Bacteroidota</taxon>
        <taxon>Cytophagia</taxon>
        <taxon>Cytophagales</taxon>
        <taxon>Flammeovirgaceae</taxon>
        <taxon>Flammeovirga</taxon>
    </lineage>
</organism>
<evidence type="ECO:0000256" key="1">
    <source>
        <dbReference type="SAM" id="Phobius"/>
    </source>
</evidence>
<dbReference type="Proteomes" id="UP000576082">
    <property type="component" value="Unassembled WGS sequence"/>
</dbReference>
<dbReference type="InterPro" id="IPR032774">
    <property type="entry name" value="WG_beta_rep"/>
</dbReference>
<dbReference type="Pfam" id="PF14903">
    <property type="entry name" value="WG_beta_rep"/>
    <property type="match status" value="1"/>
</dbReference>
<gene>
    <name evidence="2" type="ORF">HHU12_22535</name>
</gene>
<keyword evidence="3" id="KW-1185">Reference proteome</keyword>
<accession>A0A7X9XBK6</accession>
<protein>
    <submittedName>
        <fullName evidence="2">WG repeat-containing protein</fullName>
    </submittedName>
</protein>
<dbReference type="PANTHER" id="PTHR37841">
    <property type="entry name" value="GLR2918 PROTEIN"/>
    <property type="match status" value="1"/>
</dbReference>
<feature type="transmembrane region" description="Helical" evidence="1">
    <location>
        <begin position="9"/>
        <end position="27"/>
    </location>
</feature>
<reference evidence="2 3" key="1">
    <citation type="submission" date="2020-04" db="EMBL/GenBank/DDBJ databases">
        <title>Flammeovirga sp. SR4, a novel species isolated from seawater.</title>
        <authorList>
            <person name="Wang X."/>
        </authorList>
    </citation>
    <scope>NUCLEOTIDE SEQUENCE [LARGE SCALE GENOMIC DNA]</scope>
    <source>
        <strain evidence="2 3">ATCC 23126</strain>
    </source>
</reference>
<keyword evidence="1" id="KW-1133">Transmembrane helix</keyword>